<gene>
    <name evidence="12" type="primary">EVX2</name>
</gene>
<reference evidence="12" key="1">
    <citation type="submission" date="2025-08" db="UniProtKB">
        <authorList>
            <consortium name="RefSeq"/>
        </authorList>
    </citation>
    <scope>IDENTIFICATION</scope>
</reference>
<proteinExistence type="inferred from homology"/>
<protein>
    <submittedName>
        <fullName evidence="12">Homeobox even-skipped homolog protein 2</fullName>
    </submittedName>
</protein>
<evidence type="ECO:0000256" key="9">
    <source>
        <dbReference type="SAM" id="MobiDB-lite"/>
    </source>
</evidence>
<dbReference type="PRINTS" id="PR00024">
    <property type="entry name" value="HOMEOBOX"/>
</dbReference>
<evidence type="ECO:0000313" key="11">
    <source>
        <dbReference type="Proteomes" id="UP000694871"/>
    </source>
</evidence>
<dbReference type="PANTHER" id="PTHR46294">
    <property type="entry name" value="SEGMENTATION PROTEIN EVEN-SKIPPED"/>
    <property type="match status" value="1"/>
</dbReference>
<feature type="region of interest" description="Disordered" evidence="9">
    <location>
        <begin position="135"/>
        <end position="180"/>
    </location>
</feature>
<evidence type="ECO:0000256" key="4">
    <source>
        <dbReference type="ARBA" id="ARBA00023155"/>
    </source>
</evidence>
<dbReference type="InterPro" id="IPR017970">
    <property type="entry name" value="Homeobox_CS"/>
</dbReference>
<dbReference type="Pfam" id="PF00046">
    <property type="entry name" value="Homeodomain"/>
    <property type="match status" value="1"/>
</dbReference>
<dbReference type="SUPFAM" id="SSF46689">
    <property type="entry name" value="Homeodomain-like"/>
    <property type="match status" value="1"/>
</dbReference>
<name>A0ABM1JWR4_GEKJA</name>
<dbReference type="InterPro" id="IPR009057">
    <property type="entry name" value="Homeodomain-like_sf"/>
</dbReference>
<dbReference type="Proteomes" id="UP000694871">
    <property type="component" value="Unplaced"/>
</dbReference>
<feature type="compositionally biased region" description="Low complexity" evidence="9">
    <location>
        <begin position="148"/>
        <end position="177"/>
    </location>
</feature>
<evidence type="ECO:0000256" key="2">
    <source>
        <dbReference type="ARBA" id="ARBA00022473"/>
    </source>
</evidence>
<keyword evidence="4 7" id="KW-0371">Homeobox</keyword>
<comment type="similarity">
    <text evidence="6">Belongs to the even-skipped homeobox family.</text>
</comment>
<feature type="DNA-binding region" description="Homeobox" evidence="7">
    <location>
        <begin position="181"/>
        <end position="240"/>
    </location>
</feature>
<dbReference type="Gene3D" id="1.10.10.60">
    <property type="entry name" value="Homeodomain-like"/>
    <property type="match status" value="1"/>
</dbReference>
<dbReference type="GO" id="GO:0003677">
    <property type="term" value="F:DNA binding"/>
    <property type="evidence" value="ECO:0007669"/>
    <property type="project" value="UniProtKB-KW"/>
</dbReference>
<organism evidence="11 12">
    <name type="scientific">Gekko japonicus</name>
    <name type="common">Schlegel's Japanese gecko</name>
    <dbReference type="NCBI Taxonomy" id="146911"/>
    <lineage>
        <taxon>Eukaryota</taxon>
        <taxon>Metazoa</taxon>
        <taxon>Chordata</taxon>
        <taxon>Craniata</taxon>
        <taxon>Vertebrata</taxon>
        <taxon>Euteleostomi</taxon>
        <taxon>Lepidosauria</taxon>
        <taxon>Squamata</taxon>
        <taxon>Bifurcata</taxon>
        <taxon>Gekkota</taxon>
        <taxon>Gekkonidae</taxon>
        <taxon>Gekkoninae</taxon>
        <taxon>Gekko</taxon>
    </lineage>
</organism>
<feature type="domain" description="Homeobox" evidence="10">
    <location>
        <begin position="179"/>
        <end position="239"/>
    </location>
</feature>
<keyword evidence="11" id="KW-1185">Reference proteome</keyword>
<evidence type="ECO:0000256" key="3">
    <source>
        <dbReference type="ARBA" id="ARBA00023125"/>
    </source>
</evidence>
<accession>A0ABM1JWR4</accession>
<evidence type="ECO:0000256" key="5">
    <source>
        <dbReference type="ARBA" id="ARBA00023242"/>
    </source>
</evidence>
<dbReference type="RefSeq" id="XP_015265901.1">
    <property type="nucleotide sequence ID" value="XM_015410415.1"/>
</dbReference>
<dbReference type="PROSITE" id="PS50071">
    <property type="entry name" value="HOMEOBOX_2"/>
    <property type="match status" value="1"/>
</dbReference>
<comment type="subcellular location">
    <subcellularLocation>
        <location evidence="1 7 8">Nucleus</location>
    </subcellularLocation>
</comment>
<dbReference type="PANTHER" id="PTHR46294:SF1">
    <property type="entry name" value="HOMEOBOX EVEN-SKIPPED HOMOLOG PROTEIN 2"/>
    <property type="match status" value="1"/>
</dbReference>
<evidence type="ECO:0000256" key="8">
    <source>
        <dbReference type="RuleBase" id="RU000682"/>
    </source>
</evidence>
<evidence type="ECO:0000256" key="7">
    <source>
        <dbReference type="PROSITE-ProRule" id="PRU00108"/>
    </source>
</evidence>
<dbReference type="SMART" id="SM00389">
    <property type="entry name" value="HOX"/>
    <property type="match status" value="1"/>
</dbReference>
<dbReference type="PROSITE" id="PS00027">
    <property type="entry name" value="HOMEOBOX_1"/>
    <property type="match status" value="1"/>
</dbReference>
<dbReference type="InterPro" id="IPR001356">
    <property type="entry name" value="HD"/>
</dbReference>
<keyword evidence="5 7" id="KW-0539">Nucleus</keyword>
<dbReference type="InterPro" id="IPR052002">
    <property type="entry name" value="Even-skipped_HD"/>
</dbReference>
<dbReference type="GeneID" id="107109735"/>
<keyword evidence="3 7" id="KW-0238">DNA-binding</keyword>
<evidence type="ECO:0000256" key="1">
    <source>
        <dbReference type="ARBA" id="ARBA00004123"/>
    </source>
</evidence>
<dbReference type="InterPro" id="IPR020479">
    <property type="entry name" value="HD_metazoa"/>
</dbReference>
<dbReference type="CDD" id="cd00086">
    <property type="entry name" value="homeodomain"/>
    <property type="match status" value="1"/>
</dbReference>
<keyword evidence="2" id="KW-0217">Developmental protein</keyword>
<feature type="compositionally biased region" description="Polar residues" evidence="9">
    <location>
        <begin position="135"/>
        <end position="147"/>
    </location>
</feature>
<evidence type="ECO:0000256" key="6">
    <source>
        <dbReference type="ARBA" id="ARBA00038449"/>
    </source>
</evidence>
<evidence type="ECO:0000259" key="10">
    <source>
        <dbReference type="PROSITE" id="PS50071"/>
    </source>
</evidence>
<evidence type="ECO:0000313" key="12">
    <source>
        <dbReference type="RefSeq" id="XP_015265901.1"/>
    </source>
</evidence>
<sequence>MMERIRKEMILMERGLHSPTAGKRLASLSDSAGNAVLEALENSPHGGRLSPRLTSASLHGALGDLPGKGKFEIDALFNLQQHPSGEGAAAAELPPAESRKKIGHYSEVAPEAEMNSDVEVGCSALRSPGSLAASQLKENNSKGYSENSSTPSTTTSSSGSSLSSLHSGSALGSSGSSADQVRRYRTAFTREQIARLEKEFYRENYVSRPRRCELAAALNLPETTIKVWFQNRRMKDKRQRLAMSWPHPADPSFYTYMMTHAAATGSLPYPFHSHVPLHYYPHVGVTAAAAAAAATGAAASPFATSLGSRASSSDFTCSAAAGAAAAVSQRSESGFLPYSAAVLSKTAVASPDQRDEAPLTR</sequence>